<dbReference type="GO" id="GO:0005524">
    <property type="term" value="F:ATP binding"/>
    <property type="evidence" value="ECO:0007669"/>
    <property type="project" value="UniProtKB-KW"/>
</dbReference>
<accession>A0AAP5I801</accession>
<dbReference type="Pfam" id="PF00270">
    <property type="entry name" value="DEAD"/>
    <property type="match status" value="1"/>
</dbReference>
<dbReference type="GO" id="GO:0043138">
    <property type="term" value="F:3'-5' DNA helicase activity"/>
    <property type="evidence" value="ECO:0007669"/>
    <property type="project" value="TreeGrafter"/>
</dbReference>
<name>A0AAP5I801_9CYAN</name>
<dbReference type="InterPro" id="IPR011545">
    <property type="entry name" value="DEAD/DEAH_box_helicase_dom"/>
</dbReference>
<dbReference type="PROSITE" id="PS51192">
    <property type="entry name" value="HELICASE_ATP_BIND_1"/>
    <property type="match status" value="1"/>
</dbReference>
<reference evidence="5" key="1">
    <citation type="journal article" date="2021" name="Science">
        <title>Hunting the eagle killer: A cyanobacterial neurotoxin causes vacuolar myelinopathy.</title>
        <authorList>
            <person name="Breinlinger S."/>
            <person name="Phillips T.J."/>
            <person name="Haram B.N."/>
            <person name="Mares J."/>
            <person name="Martinez Yerena J.A."/>
            <person name="Hrouzek P."/>
            <person name="Sobotka R."/>
            <person name="Henderson W.M."/>
            <person name="Schmieder P."/>
            <person name="Williams S.M."/>
            <person name="Lauderdale J.D."/>
            <person name="Wilde H.D."/>
            <person name="Gerrin W."/>
            <person name="Kust A."/>
            <person name="Washington J.W."/>
            <person name="Wagner C."/>
            <person name="Geier B."/>
            <person name="Liebeke M."/>
            <person name="Enke H."/>
            <person name="Niedermeyer T.H.J."/>
            <person name="Wilde S.B."/>
        </authorList>
    </citation>
    <scope>NUCLEOTIDE SEQUENCE [LARGE SCALE GENOMIC DNA]</scope>
    <source>
        <strain evidence="5">Thurmond2011</strain>
    </source>
</reference>
<dbReference type="InterPro" id="IPR001650">
    <property type="entry name" value="Helicase_C-like"/>
</dbReference>
<evidence type="ECO:0000259" key="3">
    <source>
        <dbReference type="PROSITE" id="PS51192"/>
    </source>
</evidence>
<keyword evidence="4" id="KW-0347">Helicase</keyword>
<keyword evidence="1" id="KW-0547">Nucleotide-binding</keyword>
<evidence type="ECO:0000313" key="5">
    <source>
        <dbReference type="Proteomes" id="UP000667802"/>
    </source>
</evidence>
<dbReference type="PANTHER" id="PTHR47957:SF3">
    <property type="entry name" value="ATP-DEPENDENT HELICASE HRQ1"/>
    <property type="match status" value="1"/>
</dbReference>
<dbReference type="GO" id="GO:0036297">
    <property type="term" value="P:interstrand cross-link repair"/>
    <property type="evidence" value="ECO:0007669"/>
    <property type="project" value="TreeGrafter"/>
</dbReference>
<dbReference type="InterPro" id="IPR027417">
    <property type="entry name" value="P-loop_NTPase"/>
</dbReference>
<protein>
    <submittedName>
        <fullName evidence="4">DEAD/DEAH box helicase</fullName>
    </submittedName>
</protein>
<dbReference type="Proteomes" id="UP000667802">
    <property type="component" value="Unassembled WGS sequence"/>
</dbReference>
<keyword evidence="2" id="KW-0067">ATP-binding</keyword>
<dbReference type="Gene3D" id="3.40.50.300">
    <property type="entry name" value="P-loop containing nucleotide triphosphate hydrolases"/>
    <property type="match status" value="2"/>
</dbReference>
<dbReference type="GO" id="GO:0006289">
    <property type="term" value="P:nucleotide-excision repair"/>
    <property type="evidence" value="ECO:0007669"/>
    <property type="project" value="TreeGrafter"/>
</dbReference>
<dbReference type="InterPro" id="IPR014001">
    <property type="entry name" value="Helicase_ATP-bd"/>
</dbReference>
<keyword evidence="4" id="KW-0378">Hydrolase</keyword>
<feature type="domain" description="Helicase ATP-binding" evidence="3">
    <location>
        <begin position="198"/>
        <end position="478"/>
    </location>
</feature>
<sequence>MSLDSETIKRLADEVLTFIEQREAEQVAYGIYDVTMAGVEVIDNFKPSEDIQLATEDKTEALRNALAQLANDLQIIRFNQVESPDEWIFRSRVAETVRLISKLRQRIVQDNNRKVAHRISNSKRLVADVKFSVASRRVPRRNIPVQTCMTPLLSGNAQQRQAANLLLEVINTHLEKLRTMSGFQQRTLETILEAIELKAQEGIEKGVVVTASTGAGKTYAFFLPVLAKMLLERCLRDREGVKAICIYPRVALSENQLTDFIEILFYLNQVLAKNSLPQLTIGVESAAASYKLNEFQATSEEQQKRLSQIRGWASSKEYGGHLSPFAYCVGTDGQACKNDKQRLLVLPADPKTLVCPICNKRYPFIKFSRDVMAEHPPDLLIATTESLHRRLLSTKYQYLFGNNKFCAPSVVMLDEIHLQTSTAGTQVALLLRRLMARIRLGNHARKEQGNLAFVGLSATISEPAQFLSELSGIPVTRIKRVYPQENEMQTIGAERYIFVRAEDNEDTAVISTLIQTAMCVLHTMPQPSIGSGLKRYRTFGFVQSLDIAGRWLYQMEDAEKVKPEQTQMREVLRKRYKTQDTPIRDWDIKFIPLYIYRYPPFNRELFPNFFGSNFSCGCDCQKSGNPDLSCPYFQAGECWWVLCQKDKARPQPLKIIRKTGSDRSITIEPDDDLIITTTALEVGYDDEALMCVLQYTAPANVASFVQRKGRGGRKVGTRPIVVTVLSPYKSTDLFLFRNEHILTDPTFQKLPLNSQNRYLQRIHGFYAFFDWLAYRASVAGIDLELDYLSRPGYEYLLEQSVDFGVLLEFKDYLKQTFAIADDTIKQVLDDESEGFLCQIFYEGLIKGVNAQFEDEQTQYVKTRKLLSKHLPENLFSDINLPEVQVDYRPDNNQLNKKSNSESISLAVSETIPGNVTFRGGEGSTWIPPEISYGEIARIPINRYYKFNRIDERPKTVNLPTRALKKVNITKKSTNLLNLYRPTAITPKQFSRDHNSSFWHCNPETGDLSESRTFDNAPQNTRPLAHSCSANAIGAVEIRPVRDTPTPAYTFKHGHSAVMCDPLGQELIQRIVFHSDETANLNLLDVRRIILGSEYTIKFHNSSTEEIRGVLGFTADEDSLSNCALGYQILTDGICFDLNPDLLTKLQLSASTRKNLCYHAIHHAFVAVLTVEYQANYFAAQYLVDVLLSIADRWCGGEGGTPEGLSDWFTRGNNQFDRWLQEVINGIQQLSDKNQQAVYQLINSENDYLSIFLNLYAEIHSGGLRYQQYLRDSFQYSLTQALKSVAQEVAGVEALNYVAAWTELHADFEGKAADRIWLYEIGMGGIGVMRATHDLLRNQPDKFWTALANKMTRCTIAQEEAFLRHLLAQPASWLEECATRVSKIITAGKSSDRQKNIEQLMAQVRLQLSVPMRQAQLKALLRVFIPDYTQQLQGESLVNWRIFREINHEFLPLCTEQLGRDPTFTEASALLYRKIVKARRNEQPQPYPELKRLLEIYEVEYGASLPDEARKAFEAGVERRMLLNCRCNCSSCLDDRSGDIEAPGLSRNLLNRPLLAEWLNQVRADQSIELDDAVTSTSVCDQMRLLLENGCQTIYLRIRSDKLAFLCTTISYLTDAGIDTDIGMVYPMITDIQTIYTNDLRPSEAPVIEVTVRPIK</sequence>
<dbReference type="GO" id="GO:0003676">
    <property type="term" value="F:nucleic acid binding"/>
    <property type="evidence" value="ECO:0007669"/>
    <property type="project" value="InterPro"/>
</dbReference>
<evidence type="ECO:0000256" key="2">
    <source>
        <dbReference type="ARBA" id="ARBA00022840"/>
    </source>
</evidence>
<dbReference type="PANTHER" id="PTHR47957">
    <property type="entry name" value="ATP-DEPENDENT HELICASE HRQ1"/>
    <property type="match status" value="1"/>
</dbReference>
<comment type="caution">
    <text evidence="4">The sequence shown here is derived from an EMBL/GenBank/DDBJ whole genome shotgun (WGS) entry which is preliminary data.</text>
</comment>
<dbReference type="SMART" id="SM00487">
    <property type="entry name" value="DEXDc"/>
    <property type="match status" value="1"/>
</dbReference>
<proteinExistence type="predicted"/>
<dbReference type="RefSeq" id="WP_208340405.1">
    <property type="nucleotide sequence ID" value="NZ_CAWQFN010000657.1"/>
</dbReference>
<organism evidence="4 5">
    <name type="scientific">Aetokthonos hydrillicola Thurmond2011</name>
    <dbReference type="NCBI Taxonomy" id="2712845"/>
    <lineage>
        <taxon>Bacteria</taxon>
        <taxon>Bacillati</taxon>
        <taxon>Cyanobacteriota</taxon>
        <taxon>Cyanophyceae</taxon>
        <taxon>Nostocales</taxon>
        <taxon>Hapalosiphonaceae</taxon>
        <taxon>Aetokthonos</taxon>
    </lineage>
</organism>
<evidence type="ECO:0000313" key="4">
    <source>
        <dbReference type="EMBL" id="MDR9895257.1"/>
    </source>
</evidence>
<gene>
    <name evidence="4" type="ORF">G7B40_011860</name>
</gene>
<evidence type="ECO:0000256" key="1">
    <source>
        <dbReference type="ARBA" id="ARBA00022741"/>
    </source>
</evidence>
<dbReference type="Pfam" id="PF00271">
    <property type="entry name" value="Helicase_C"/>
    <property type="match status" value="1"/>
</dbReference>
<dbReference type="SUPFAM" id="SSF52540">
    <property type="entry name" value="P-loop containing nucleoside triphosphate hydrolases"/>
    <property type="match status" value="1"/>
</dbReference>
<keyword evidence="5" id="KW-1185">Reference proteome</keyword>
<dbReference type="EMBL" id="JAALHA020000004">
    <property type="protein sequence ID" value="MDR9895257.1"/>
    <property type="molecule type" value="Genomic_DNA"/>
</dbReference>